<dbReference type="HOGENOM" id="CLU_2397745_0_0_11"/>
<dbReference type="RefSeq" id="WP_005505153.1">
    <property type="nucleotide sequence ID" value="NZ_JH370351.1"/>
</dbReference>
<name>G5EQI8_9MICC</name>
<dbReference type="AlphaFoldDB" id="G5EQI8"/>
<protein>
    <submittedName>
        <fullName evidence="2">Uncharacterized protein</fullName>
    </submittedName>
</protein>
<sequence length="93" mass="9798">MAAHSHAENIAASAREQGKQEGREEGKKEVANELARASALATEAEQHLAAVKSSKPLSGEQARALYSEGVRVLAESVSTRVEDAAVRSVIDSV</sequence>
<evidence type="ECO:0000313" key="3">
    <source>
        <dbReference type="Proteomes" id="UP000004897"/>
    </source>
</evidence>
<feature type="compositionally biased region" description="Basic and acidic residues" evidence="1">
    <location>
        <begin position="16"/>
        <end position="31"/>
    </location>
</feature>
<dbReference type="Proteomes" id="UP000004897">
    <property type="component" value="Unassembled WGS sequence"/>
</dbReference>
<accession>G5EQI8</accession>
<proteinExistence type="predicted"/>
<reference evidence="2 3" key="1">
    <citation type="submission" date="2011-08" db="EMBL/GenBank/DDBJ databases">
        <title>The Genome Sequence of Rothia mucilaginosa M508.</title>
        <authorList>
            <consortium name="The Broad Institute Genome Sequencing Platform"/>
            <consortium name="The Broad Institute Genome Sequencing Center for Infectious Disease"/>
            <person name="Earl A."/>
            <person name="Ward D."/>
            <person name="Feldgarden M."/>
            <person name="Gevers D."/>
            <person name="Sibley C.D."/>
            <person name="Field T.R."/>
            <person name="Grinwis M."/>
            <person name="Eshaghurshan C.S."/>
            <person name="Surette M.G."/>
            <person name="Young S.K."/>
            <person name="Zeng Q."/>
            <person name="Gargeya S."/>
            <person name="Fitzgerald M."/>
            <person name="Haas B."/>
            <person name="Abouelleil A."/>
            <person name="Alvarado L."/>
            <person name="Arachchi H.M."/>
            <person name="Berlin A."/>
            <person name="Brown A."/>
            <person name="Chapman S.B."/>
            <person name="Chen Z."/>
            <person name="Dunbar C."/>
            <person name="Freedman E."/>
            <person name="Gearin G."/>
            <person name="Gellesch M."/>
            <person name="Goldberg J."/>
            <person name="Griggs A."/>
            <person name="Gujja S."/>
            <person name="Heiman D."/>
            <person name="Howarth C."/>
            <person name="Larson L."/>
            <person name="Lui A."/>
            <person name="MacDonald P.J.P."/>
            <person name="Montmayeur A."/>
            <person name="Murphy C."/>
            <person name="Neiman D."/>
            <person name="Pearson M."/>
            <person name="Priest M."/>
            <person name="Roberts A."/>
            <person name="Saif S."/>
            <person name="Shea T."/>
            <person name="Shenoy N."/>
            <person name="Sisk P."/>
            <person name="Stolte C."/>
            <person name="Sykes S."/>
            <person name="Wortman J."/>
            <person name="Nusbaum C."/>
            <person name="Birren B."/>
        </authorList>
    </citation>
    <scope>NUCLEOTIDE SEQUENCE [LARGE SCALE GENOMIC DNA]</scope>
    <source>
        <strain evidence="2 3">M508</strain>
    </source>
</reference>
<evidence type="ECO:0000256" key="1">
    <source>
        <dbReference type="SAM" id="MobiDB-lite"/>
    </source>
</evidence>
<organism evidence="2 3">
    <name type="scientific">Rothia mucilaginosa M508</name>
    <dbReference type="NCBI Taxonomy" id="563033"/>
    <lineage>
        <taxon>Bacteria</taxon>
        <taxon>Bacillati</taxon>
        <taxon>Actinomycetota</taxon>
        <taxon>Actinomycetes</taxon>
        <taxon>Micrococcales</taxon>
        <taxon>Micrococcaceae</taxon>
        <taxon>Rothia</taxon>
    </lineage>
</organism>
<comment type="caution">
    <text evidence="2">The sequence shown here is derived from an EMBL/GenBank/DDBJ whole genome shotgun (WGS) entry which is preliminary data.</text>
</comment>
<feature type="region of interest" description="Disordered" evidence="1">
    <location>
        <begin position="1"/>
        <end position="39"/>
    </location>
</feature>
<evidence type="ECO:0000313" key="2">
    <source>
        <dbReference type="EMBL" id="EHB88769.1"/>
    </source>
</evidence>
<gene>
    <name evidence="2" type="ORF">HMPREF0737_00548</name>
</gene>
<dbReference type="EMBL" id="ACSB01000005">
    <property type="protein sequence ID" value="EHB88769.1"/>
    <property type="molecule type" value="Genomic_DNA"/>
</dbReference>